<name>A0ACC0K7P2_CHOFU</name>
<evidence type="ECO:0000313" key="2">
    <source>
        <dbReference type="Proteomes" id="UP001064048"/>
    </source>
</evidence>
<comment type="caution">
    <text evidence="1">The sequence shown here is derived from an EMBL/GenBank/DDBJ whole genome shotgun (WGS) entry which is preliminary data.</text>
</comment>
<accession>A0ACC0K7P2</accession>
<keyword evidence="2" id="KW-1185">Reference proteome</keyword>
<reference evidence="1 2" key="1">
    <citation type="journal article" date="2022" name="Genome Biol. Evol.">
        <title>The Spruce Budworm Genome: Reconstructing the Evolutionary History of Antifreeze Proteins.</title>
        <authorList>
            <person name="Beliveau C."/>
            <person name="Gagne P."/>
            <person name="Picq S."/>
            <person name="Vernygora O."/>
            <person name="Keeling C.I."/>
            <person name="Pinkney K."/>
            <person name="Doucet D."/>
            <person name="Wen F."/>
            <person name="Johnston J.S."/>
            <person name="Maaroufi H."/>
            <person name="Boyle B."/>
            <person name="Laroche J."/>
            <person name="Dewar K."/>
            <person name="Juretic N."/>
            <person name="Blackburn G."/>
            <person name="Nisole A."/>
            <person name="Brunet B."/>
            <person name="Brandao M."/>
            <person name="Lumley L."/>
            <person name="Duan J."/>
            <person name="Quan G."/>
            <person name="Lucarotti C.J."/>
            <person name="Roe A.D."/>
            <person name="Sperling F.A.H."/>
            <person name="Levesque R.C."/>
            <person name="Cusson M."/>
        </authorList>
    </citation>
    <scope>NUCLEOTIDE SEQUENCE [LARGE SCALE GENOMIC DNA]</scope>
    <source>
        <strain evidence="1">Glfc:IPQL:Cfum</strain>
    </source>
</reference>
<organism evidence="1 2">
    <name type="scientific">Choristoneura fumiferana</name>
    <name type="common">Spruce budworm moth</name>
    <name type="synonym">Archips fumiferana</name>
    <dbReference type="NCBI Taxonomy" id="7141"/>
    <lineage>
        <taxon>Eukaryota</taxon>
        <taxon>Metazoa</taxon>
        <taxon>Ecdysozoa</taxon>
        <taxon>Arthropoda</taxon>
        <taxon>Hexapoda</taxon>
        <taxon>Insecta</taxon>
        <taxon>Pterygota</taxon>
        <taxon>Neoptera</taxon>
        <taxon>Endopterygota</taxon>
        <taxon>Lepidoptera</taxon>
        <taxon>Glossata</taxon>
        <taxon>Ditrysia</taxon>
        <taxon>Tortricoidea</taxon>
        <taxon>Tortricidae</taxon>
        <taxon>Tortricinae</taxon>
        <taxon>Choristoneura</taxon>
    </lineage>
</organism>
<proteinExistence type="predicted"/>
<gene>
    <name evidence="1" type="ORF">MSG28_004820</name>
</gene>
<protein>
    <submittedName>
        <fullName evidence="1">Uncharacterized protein</fullName>
    </submittedName>
</protein>
<sequence>MRLQSSKQGVERCGAMGSERRRRGQRAESVCRLADAWGHRAAGGRSAARGRLPATCAGAMWRVLLAVGAACAAARASQDVVRSFADTSSAPASLFNHLVVDRNTGRVYVGAVNKIYQLSPDLEVAQSVLTGPVNDSAQCTFDCPPNFVKKPTDNANKALVIDYATSRLIICGSVLQGLCSVRNLHNISKDVREVREPVVANNASASTVAFIAPGPPNPPMTQVMYVGVTFTGNSPYRSEVPTVSSRSLEDDRLFMIARTAVTTGTRMFVNSLSRERYPINYVYGFSSEGFSYFITTQLRGVGSDTYYSKLVRVCHDDENYYSYTEIPMSCTGEGGGNFGYNLVQAAFVGKAGSVLAKELGITAQDDVLFAAFSQSEAINTNTPSNLSALCVYSLKAIRRKFMQNIKTCFNGNGSRGLDFISPSHACVGTKLQSISEDFCGLDVNTPLGGEQPVEAVPVAIFEKRLTAVAATSTGDYTVVFAGTAEGHLKKIVVESATSAFEYGDIVVDEKSPVNKDLFFDTQLMHLYVMTERKVSKVKVQECSVYKSCLTCLGAKDPYCGWCSLENKCSLRSDCQEAAKDPLYWISYRSGRCTTITQVTPNQLQRTTARTLDLVIENLPTLNGQFLCAFTALDRTLITNATRKPYGVNCTTPRTDTLPPIPAGQHHFTAKLSVRTTQGPDFVATNFTFFDCNTYSSCTQCVSSSFPCDWCVDAHRCTHDTAENCRNDILVTGVSRIGPSYRSGPGFCPTINSTSDGSNEILVPSGVKRAIKVKVHIIGQFIVQTRFVCQFNIEGRVTHVNAQLLADTIYCEPVEFTYTSRAPNINASFAVIWGGSKPLDNPDNTHILIYRCNDMADNCGICLALPEKFGCGWCQGSDRCEVQEQCGMPSVWLNSTQTCPNPEIHSFRPQLGPWDGGTNITIEGINLGRNISDIYNGVTIAGIKCQPIIELYVKTRRIVCTVDGPGEEVPRDGPVVVRVADYRGESKHHYAFVNPKINSIQPKYGPQSGGTKLRITGEYLNAGSNIQAFIDDLPCAILSVSHEEAVCRTSHSYQLKMGTLRMRFDNGMRTLDREKFEYIEDPVVVSVESGPPPVSQRKQPKGIPSGGINIKVMGRNFHSIQFPQIYVYHDNRPYIAPCHRVDFQTHLICESPGIEAAGLSLDPDRPLELEYGFNMDDVQSVQNLTSKTGDAFLLYPDPFYDKFDEDVKYYKSEYLTINGQNLDRACTERDVEVHIGDSLCNVTSLARHQLTCRPPSRNELPDGVDTPEVLVKVGRALTYKIGKLSYSSQAGLQAAIGKPVLFGVIASIIILILVFVVFLVMYRRKSTENIRVLKNMQEQMDILELRVAAECKEAFAELQTEMTDLTGDVTGGIPFLDYRTYAMKILFPNIDDHAVLQWERPELIRKDKGLRMFGQLIMNKTFLLLFIRTLESNRYFSMRDRVNVASLIMVTLQSKMEYCTDVLKTLLAELIEKCMEGKSHPKLLLRRTESVAEKMLSAWFTFLLYKFLRECAGEPLYLLFRSMKGQVDKGPVDAITSEARYSLSEEKLIRQSIDFKPIAVSASISQQTIFVSGLDATTENVQVKVLDCDTISQVKEKCLDAIYRATPYSQRPSRDELDLEWRTGACGRLILYDEDSTTKCEGEWRKLNTLNHYRVPDGACLSLVAKQSSVYNLSNMEKNDKSHTYETLNRGKYGSASPPASPFKYEHGGGFKYWHLVRHHDGDAHKEGERGNKMVSEIYLTRLLATKGTLQKFVDDLFETIFSTAHRGSALPLAIKYMFDFLDDQALQHAISDPEVVHTWKSNSLPLRFWVNLIKNPNFVFDVHKSNTVDSCLSVIAQTFMDSCSTSDHILGKDSPSSKLLYAKDIPVYKEWVERYYADIKLMPAISDQDMNAMLAEESRLHTKEFNTNCALNELYAYAVKYNEQLMVTLEEDEFSQKQRLAYRLEQVHGLMAHDYNVLLNEITDSEPVNDSINKYRQMYALFDCSAQRHVLEPAAQPDESPRASAAISRENALNHLARASRKLNNPRSHSVLCRTSLSSHEWSSLCVVALRGARRGAWHVARGDVARRRYVRIVARTAFAVLNNLYCVPAYVVWMMALRLIRPLYAPLYWKIEGLMYHWLLAMVSLWSWTAGYQITSESLVEYLRAFQPDTDDYARMVFQFTAVKLTIWNKLGNGQLPGERPRSTSGRTVDDRPLLPPAPHRARNAVPPRHVTLHFEWRICMLPSPQSPCGLDRPFQISAPHGESICGLARYTRSRKVDLLNDLLFK</sequence>
<evidence type="ECO:0000313" key="1">
    <source>
        <dbReference type="EMBL" id="KAI8432426.1"/>
    </source>
</evidence>
<dbReference type="Proteomes" id="UP001064048">
    <property type="component" value="Chromosome 7"/>
</dbReference>
<dbReference type="EMBL" id="CM046107">
    <property type="protein sequence ID" value="KAI8432426.1"/>
    <property type="molecule type" value="Genomic_DNA"/>
</dbReference>